<dbReference type="EMBL" id="NBNE01003862">
    <property type="protein sequence ID" value="OWZ06675.1"/>
    <property type="molecule type" value="Genomic_DNA"/>
</dbReference>
<organism evidence="2 3">
    <name type="scientific">Phytophthora megakarya</name>
    <dbReference type="NCBI Taxonomy" id="4795"/>
    <lineage>
        <taxon>Eukaryota</taxon>
        <taxon>Sar</taxon>
        <taxon>Stramenopiles</taxon>
        <taxon>Oomycota</taxon>
        <taxon>Peronosporomycetes</taxon>
        <taxon>Peronosporales</taxon>
        <taxon>Peronosporaceae</taxon>
        <taxon>Phytophthora</taxon>
    </lineage>
</organism>
<gene>
    <name evidence="2" type="ORF">PHMEG_00021038</name>
</gene>
<feature type="compositionally biased region" description="Basic residues" evidence="1">
    <location>
        <begin position="24"/>
        <end position="40"/>
    </location>
</feature>
<comment type="caution">
    <text evidence="2">The sequence shown here is derived from an EMBL/GenBank/DDBJ whole genome shotgun (WGS) entry which is preliminary data.</text>
</comment>
<protein>
    <recommendedName>
        <fullName evidence="4">Retrotransposon gag domain-containing protein</fullName>
    </recommendedName>
</protein>
<dbReference type="AlphaFoldDB" id="A0A225VMV7"/>
<sequence>MAVKAEAGATKAPAPKLSDDAKVKTKKATPKARAPRKVRRGGYPSDSDPTSEDDDSDSSSDVSDSSFCEPLSDMMVPMATPRGTTTMTIRPFVTASSLEDFDEKASLRTHSLTLAFQGGWSDKMKVYELRLKLFSSARNWFSQLSPYVLCDWTRFSKEFKGKYCKSKMSDSEKYYTMKQRKAETPWISYIA</sequence>
<keyword evidence="3" id="KW-1185">Reference proteome</keyword>
<dbReference type="Proteomes" id="UP000198211">
    <property type="component" value="Unassembled WGS sequence"/>
</dbReference>
<evidence type="ECO:0000313" key="3">
    <source>
        <dbReference type="Proteomes" id="UP000198211"/>
    </source>
</evidence>
<proteinExistence type="predicted"/>
<feature type="region of interest" description="Disordered" evidence="1">
    <location>
        <begin position="1"/>
        <end position="69"/>
    </location>
</feature>
<evidence type="ECO:0000313" key="2">
    <source>
        <dbReference type="EMBL" id="OWZ06675.1"/>
    </source>
</evidence>
<evidence type="ECO:0008006" key="4">
    <source>
        <dbReference type="Google" id="ProtNLM"/>
    </source>
</evidence>
<reference evidence="3" key="1">
    <citation type="submission" date="2017-03" db="EMBL/GenBank/DDBJ databases">
        <title>Phytopthora megakarya and P. palmivora, two closely related causual agents of cacao black pod achieved similar genome size and gene model numbers by different mechanisms.</title>
        <authorList>
            <person name="Ali S."/>
            <person name="Shao J."/>
            <person name="Larry D.J."/>
            <person name="Kronmiller B."/>
            <person name="Shen D."/>
            <person name="Strem M.D."/>
            <person name="Melnick R.L."/>
            <person name="Guiltinan M.J."/>
            <person name="Tyler B.M."/>
            <person name="Meinhardt L.W."/>
            <person name="Bailey B.A."/>
        </authorList>
    </citation>
    <scope>NUCLEOTIDE SEQUENCE [LARGE SCALE GENOMIC DNA]</scope>
    <source>
        <strain evidence="3">zdho120</strain>
    </source>
</reference>
<feature type="compositionally biased region" description="Acidic residues" evidence="1">
    <location>
        <begin position="49"/>
        <end position="58"/>
    </location>
</feature>
<name>A0A225VMV7_9STRA</name>
<evidence type="ECO:0000256" key="1">
    <source>
        <dbReference type="SAM" id="MobiDB-lite"/>
    </source>
</evidence>
<accession>A0A225VMV7</accession>